<reference evidence="2 3" key="1">
    <citation type="submission" date="2014-04" db="EMBL/GenBank/DDBJ databases">
        <authorList>
            <consortium name="DOE Joint Genome Institute"/>
            <person name="Kuo A."/>
            <person name="Tarkka M."/>
            <person name="Buscot F."/>
            <person name="Kohler A."/>
            <person name="Nagy L.G."/>
            <person name="Floudas D."/>
            <person name="Copeland A."/>
            <person name="Barry K.W."/>
            <person name="Cichocki N."/>
            <person name="Veneault-Fourrey C."/>
            <person name="LaButti K."/>
            <person name="Lindquist E.A."/>
            <person name="Lipzen A."/>
            <person name="Lundell T."/>
            <person name="Morin E."/>
            <person name="Murat C."/>
            <person name="Sun H."/>
            <person name="Tunlid A."/>
            <person name="Henrissat B."/>
            <person name="Grigoriev I.V."/>
            <person name="Hibbett D.S."/>
            <person name="Martin F."/>
            <person name="Nordberg H.P."/>
            <person name="Cantor M.N."/>
            <person name="Hua S.X."/>
        </authorList>
    </citation>
    <scope>NUCLEOTIDE SEQUENCE [LARGE SCALE GENOMIC DNA]</scope>
    <source>
        <strain evidence="2 3">F 1598</strain>
    </source>
</reference>
<evidence type="ECO:0000259" key="1">
    <source>
        <dbReference type="Pfam" id="PF08501"/>
    </source>
</evidence>
<dbReference type="InterPro" id="IPR022893">
    <property type="entry name" value="Shikimate_DH_fam"/>
</dbReference>
<keyword evidence="3" id="KW-1185">Reference proteome</keyword>
<dbReference type="AlphaFoldDB" id="A0A0C3CNB1"/>
<dbReference type="STRING" id="765440.A0A0C3CNB1"/>
<dbReference type="Pfam" id="PF08501">
    <property type="entry name" value="Shikimate_dh_N"/>
    <property type="match status" value="1"/>
</dbReference>
<dbReference type="InterPro" id="IPR036291">
    <property type="entry name" value="NAD(P)-bd_dom_sf"/>
</dbReference>
<dbReference type="EMBL" id="KN832972">
    <property type="protein sequence ID" value="KIM91177.1"/>
    <property type="molecule type" value="Genomic_DNA"/>
</dbReference>
<dbReference type="PANTHER" id="PTHR21089:SF26">
    <property type="entry name" value="AROM POLYPEPTIDE, PUTATIVE-RELATED"/>
    <property type="match status" value="1"/>
</dbReference>
<name>A0A0C3CNB1_PILCF</name>
<feature type="domain" description="Shikimate dehydrogenase substrate binding N-terminal" evidence="1">
    <location>
        <begin position="14"/>
        <end position="92"/>
    </location>
</feature>
<proteinExistence type="predicted"/>
<dbReference type="SUPFAM" id="SSF51735">
    <property type="entry name" value="NAD(P)-binding Rossmann-fold domains"/>
    <property type="match status" value="1"/>
</dbReference>
<dbReference type="SUPFAM" id="SSF53223">
    <property type="entry name" value="Aminoacid dehydrogenase-like, N-terminal domain"/>
    <property type="match status" value="1"/>
</dbReference>
<dbReference type="InterPro" id="IPR046346">
    <property type="entry name" value="Aminoacid_DH-like_N_sf"/>
</dbReference>
<dbReference type="GO" id="GO:0004764">
    <property type="term" value="F:shikimate 3-dehydrogenase (NADP+) activity"/>
    <property type="evidence" value="ECO:0007669"/>
    <property type="project" value="InterPro"/>
</dbReference>
<evidence type="ECO:0000313" key="2">
    <source>
        <dbReference type="EMBL" id="KIM91177.1"/>
    </source>
</evidence>
<dbReference type="GO" id="GO:0019632">
    <property type="term" value="P:shikimate metabolic process"/>
    <property type="evidence" value="ECO:0007669"/>
    <property type="project" value="TreeGrafter"/>
</dbReference>
<protein>
    <recommendedName>
        <fullName evidence="1">Shikimate dehydrogenase substrate binding N-terminal domain-containing protein</fullName>
    </recommendedName>
</protein>
<dbReference type="Proteomes" id="UP000054166">
    <property type="component" value="Unassembled WGS sequence"/>
</dbReference>
<dbReference type="CDD" id="cd01065">
    <property type="entry name" value="NAD_bind_Shikimate_DH"/>
    <property type="match status" value="1"/>
</dbReference>
<gene>
    <name evidence="2" type="ORF">PILCRDRAFT_811686</name>
</gene>
<dbReference type="GO" id="GO:0009423">
    <property type="term" value="P:chorismate biosynthetic process"/>
    <property type="evidence" value="ECO:0007669"/>
    <property type="project" value="TreeGrafter"/>
</dbReference>
<sequence>MTSTDYPEKHLAMVGTGISHSLGPVIHNFIAKAIHLPWHFGVADTPDIGAFVAQLRRPNWAGAVVTLPHKRTVIPFLDEVDDHVRALRACNGVWKRPDGSLVGTNTDWQGIYGSLVATTDNGRGKPALIIGAGGASRAAVYAAKKLDCPVIYIINRDEKEVAELLMDVKDGYASVGFGSPSIIHVSSIAQASTLPSPYYIIGTVPDFEPKTPKEVLTKQILVTFLQSPEKGVLLDMCYKPRVTRHIELARENGWRDVDGVNIIAYQIETQWTLWAGKEKAEQIPIKEAREALYKAATG</sequence>
<dbReference type="Gene3D" id="3.40.50.10860">
    <property type="entry name" value="Leucine Dehydrogenase, chain A, domain 1"/>
    <property type="match status" value="1"/>
</dbReference>
<organism evidence="2 3">
    <name type="scientific">Piloderma croceum (strain F 1598)</name>
    <dbReference type="NCBI Taxonomy" id="765440"/>
    <lineage>
        <taxon>Eukaryota</taxon>
        <taxon>Fungi</taxon>
        <taxon>Dikarya</taxon>
        <taxon>Basidiomycota</taxon>
        <taxon>Agaricomycotina</taxon>
        <taxon>Agaricomycetes</taxon>
        <taxon>Agaricomycetidae</taxon>
        <taxon>Atheliales</taxon>
        <taxon>Atheliaceae</taxon>
        <taxon>Piloderma</taxon>
    </lineage>
</organism>
<evidence type="ECO:0000313" key="3">
    <source>
        <dbReference type="Proteomes" id="UP000054166"/>
    </source>
</evidence>
<dbReference type="PANTHER" id="PTHR21089">
    <property type="entry name" value="SHIKIMATE DEHYDROGENASE"/>
    <property type="match status" value="1"/>
</dbReference>
<dbReference type="OrthoDB" id="204377at2759"/>
<dbReference type="Gene3D" id="3.40.50.720">
    <property type="entry name" value="NAD(P)-binding Rossmann-like Domain"/>
    <property type="match status" value="1"/>
</dbReference>
<dbReference type="InParanoid" id="A0A0C3CNB1"/>
<accession>A0A0C3CNB1</accession>
<dbReference type="InterPro" id="IPR013708">
    <property type="entry name" value="Shikimate_DH-bd_N"/>
</dbReference>
<reference evidence="3" key="2">
    <citation type="submission" date="2015-01" db="EMBL/GenBank/DDBJ databases">
        <title>Evolutionary Origins and Diversification of the Mycorrhizal Mutualists.</title>
        <authorList>
            <consortium name="DOE Joint Genome Institute"/>
            <consortium name="Mycorrhizal Genomics Consortium"/>
            <person name="Kohler A."/>
            <person name="Kuo A."/>
            <person name="Nagy L.G."/>
            <person name="Floudas D."/>
            <person name="Copeland A."/>
            <person name="Barry K.W."/>
            <person name="Cichocki N."/>
            <person name="Veneault-Fourrey C."/>
            <person name="LaButti K."/>
            <person name="Lindquist E.A."/>
            <person name="Lipzen A."/>
            <person name="Lundell T."/>
            <person name="Morin E."/>
            <person name="Murat C."/>
            <person name="Riley R."/>
            <person name="Ohm R."/>
            <person name="Sun H."/>
            <person name="Tunlid A."/>
            <person name="Henrissat B."/>
            <person name="Grigoriev I.V."/>
            <person name="Hibbett D.S."/>
            <person name="Martin F."/>
        </authorList>
    </citation>
    <scope>NUCLEOTIDE SEQUENCE [LARGE SCALE GENOMIC DNA]</scope>
    <source>
        <strain evidence="3">F 1598</strain>
    </source>
</reference>
<dbReference type="HOGENOM" id="CLU_044063_1_0_1"/>